<feature type="transmembrane region" description="Helical" evidence="8">
    <location>
        <begin position="219"/>
        <end position="239"/>
    </location>
</feature>
<dbReference type="AlphaFoldDB" id="A0A174E337"/>
<feature type="transmembrane region" description="Helical" evidence="8">
    <location>
        <begin position="88"/>
        <end position="110"/>
    </location>
</feature>
<dbReference type="GO" id="GO:0022857">
    <property type="term" value="F:transmembrane transporter activity"/>
    <property type="evidence" value="ECO:0007669"/>
    <property type="project" value="InterPro"/>
</dbReference>
<dbReference type="Proteomes" id="UP000095651">
    <property type="component" value="Unassembled WGS sequence"/>
</dbReference>
<keyword evidence="3" id="KW-1003">Cell membrane</keyword>
<proteinExistence type="predicted"/>
<feature type="transmembrane region" description="Helical" evidence="8">
    <location>
        <begin position="12"/>
        <end position="33"/>
    </location>
</feature>
<evidence type="ECO:0000256" key="1">
    <source>
        <dbReference type="ARBA" id="ARBA00004651"/>
    </source>
</evidence>
<evidence type="ECO:0000256" key="8">
    <source>
        <dbReference type="SAM" id="Phobius"/>
    </source>
</evidence>
<evidence type="ECO:0000256" key="6">
    <source>
        <dbReference type="ARBA" id="ARBA00022989"/>
    </source>
</evidence>
<keyword evidence="5 8" id="KW-0812">Transmembrane</keyword>
<accession>A0A174E337</accession>
<keyword evidence="6 8" id="KW-1133">Transmembrane helix</keyword>
<feature type="transmembrane region" description="Helical" evidence="8">
    <location>
        <begin position="298"/>
        <end position="318"/>
    </location>
</feature>
<keyword evidence="2" id="KW-0813">Transport</keyword>
<evidence type="ECO:0000256" key="5">
    <source>
        <dbReference type="ARBA" id="ARBA00022692"/>
    </source>
</evidence>
<evidence type="ECO:0000256" key="4">
    <source>
        <dbReference type="ARBA" id="ARBA00022519"/>
    </source>
</evidence>
<gene>
    <name evidence="9" type="primary">rbsC_6</name>
    <name evidence="9" type="ORF">ERS852407_02427</name>
</gene>
<dbReference type="Pfam" id="PF02653">
    <property type="entry name" value="BPD_transp_2"/>
    <property type="match status" value="1"/>
</dbReference>
<evidence type="ECO:0000256" key="2">
    <source>
        <dbReference type="ARBA" id="ARBA00022448"/>
    </source>
</evidence>
<dbReference type="RefSeq" id="WP_055655370.1">
    <property type="nucleotide sequence ID" value="NZ_CABIXC010000005.1"/>
</dbReference>
<name>A0A174E337_9FIRM</name>
<dbReference type="PANTHER" id="PTHR32196">
    <property type="entry name" value="ABC TRANSPORTER PERMEASE PROTEIN YPHD-RELATED-RELATED"/>
    <property type="match status" value="1"/>
</dbReference>
<dbReference type="GO" id="GO:0005886">
    <property type="term" value="C:plasma membrane"/>
    <property type="evidence" value="ECO:0007669"/>
    <property type="project" value="UniProtKB-SubCell"/>
</dbReference>
<sequence>MKNVLKHKEMGLVIILVAVSFIITIKNPAFLSVDNIMNILKGNVVLAIVSLGMLLVMITGGIDVSVGGIIAATTLFVGNFMVSYTGNVILSFFLGMVIGSCMGIVNGLLIAFIKLPPIVETLGMYSIISGFMLYITKGAYINNIPDNFPAFGRITVLNVIPNGKGGMTGIPVQILILAAVVVLTHIIMKYTKVGRGVFAIGGNRLSAERLGFHVKKITVFVYGYMGFICGTAAMTHVSILKQIDPNAFNGYDMKVIAAVILGGVNVMGGEGSITGTLLGVALFAVINNGLTLMKVSSYWQKVILGVFMVFSICFVVIGKRRAGRHLAKVDIEEG</sequence>
<comment type="subcellular location">
    <subcellularLocation>
        <location evidence="1">Cell membrane</location>
        <topology evidence="1">Multi-pass membrane protein</topology>
    </subcellularLocation>
</comment>
<evidence type="ECO:0000313" key="9">
    <source>
        <dbReference type="EMBL" id="CUO30896.1"/>
    </source>
</evidence>
<feature type="transmembrane region" description="Helical" evidence="8">
    <location>
        <begin position="122"/>
        <end position="141"/>
    </location>
</feature>
<keyword evidence="4" id="KW-0997">Cell inner membrane</keyword>
<feature type="transmembrane region" description="Helical" evidence="8">
    <location>
        <begin position="64"/>
        <end position="82"/>
    </location>
</feature>
<keyword evidence="7 8" id="KW-0472">Membrane</keyword>
<feature type="transmembrane region" description="Helical" evidence="8">
    <location>
        <begin position="39"/>
        <end position="57"/>
    </location>
</feature>
<dbReference type="PANTHER" id="PTHR32196:SF21">
    <property type="entry name" value="ABC TRANSPORTER PERMEASE PROTEIN YPHD-RELATED"/>
    <property type="match status" value="1"/>
</dbReference>
<reference evidence="9 10" key="1">
    <citation type="submission" date="2015-09" db="EMBL/GenBank/DDBJ databases">
        <authorList>
            <consortium name="Pathogen Informatics"/>
        </authorList>
    </citation>
    <scope>NUCLEOTIDE SEQUENCE [LARGE SCALE GENOMIC DNA]</scope>
    <source>
        <strain evidence="9 10">2789STDY5608850</strain>
    </source>
</reference>
<dbReference type="InterPro" id="IPR001851">
    <property type="entry name" value="ABC_transp_permease"/>
</dbReference>
<organism evidence="9 10">
    <name type="scientific">Hungatella hathewayi</name>
    <dbReference type="NCBI Taxonomy" id="154046"/>
    <lineage>
        <taxon>Bacteria</taxon>
        <taxon>Bacillati</taxon>
        <taxon>Bacillota</taxon>
        <taxon>Clostridia</taxon>
        <taxon>Lachnospirales</taxon>
        <taxon>Lachnospiraceae</taxon>
        <taxon>Hungatella</taxon>
    </lineage>
</organism>
<protein>
    <submittedName>
        <fullName evidence="9">Sugar ABC transporter permease</fullName>
    </submittedName>
</protein>
<evidence type="ECO:0000256" key="7">
    <source>
        <dbReference type="ARBA" id="ARBA00023136"/>
    </source>
</evidence>
<evidence type="ECO:0000313" key="10">
    <source>
        <dbReference type="Proteomes" id="UP000095651"/>
    </source>
</evidence>
<feature type="transmembrane region" description="Helical" evidence="8">
    <location>
        <begin position="170"/>
        <end position="188"/>
    </location>
</feature>
<evidence type="ECO:0000256" key="3">
    <source>
        <dbReference type="ARBA" id="ARBA00022475"/>
    </source>
</evidence>
<dbReference type="EMBL" id="CYZE01000005">
    <property type="protein sequence ID" value="CUO30896.1"/>
    <property type="molecule type" value="Genomic_DNA"/>
</dbReference>
<dbReference type="CDD" id="cd06579">
    <property type="entry name" value="TM_PBP1_transp_AraH_like"/>
    <property type="match status" value="1"/>
</dbReference>